<name>A0A9N9Q0N6_9HELO</name>
<sequence length="187" mass="20980">MMDGDWKEANERQVDLSEDDPHAVGKMLDYLYTHQYDAEETGASLVLHARLYYLEAMKTHYQHAGFGQSLGIIYYELPGSLREGRDAAIEFAAENLVDIYSEKNNALRDSLDGSGMGHILSDIVEIVAKKEVKRRELDMRTDGLSLRHNCPMCGLDTKITVVGSQMLSSPLECPVCGIQWKVLRQGV</sequence>
<dbReference type="InterPro" id="IPR011333">
    <property type="entry name" value="SKP1/BTB/POZ_sf"/>
</dbReference>
<comment type="caution">
    <text evidence="1">The sequence shown here is derived from an EMBL/GenBank/DDBJ whole genome shotgun (WGS) entry which is preliminary data.</text>
</comment>
<keyword evidence="2" id="KW-1185">Reference proteome</keyword>
<dbReference type="EMBL" id="CAJVRM010000128">
    <property type="protein sequence ID" value="CAG8975180.1"/>
    <property type="molecule type" value="Genomic_DNA"/>
</dbReference>
<dbReference type="CDD" id="cd18186">
    <property type="entry name" value="BTB_POZ_ZBTB_KLHL-like"/>
    <property type="match status" value="1"/>
</dbReference>
<accession>A0A9N9Q0N6</accession>
<evidence type="ECO:0008006" key="3">
    <source>
        <dbReference type="Google" id="ProtNLM"/>
    </source>
</evidence>
<dbReference type="PANTHER" id="PTHR47843">
    <property type="entry name" value="BTB DOMAIN-CONTAINING PROTEIN-RELATED"/>
    <property type="match status" value="1"/>
</dbReference>
<dbReference type="PANTHER" id="PTHR47843:SF5">
    <property type="entry name" value="BTB_POZ DOMAIN PROTEIN"/>
    <property type="match status" value="1"/>
</dbReference>
<gene>
    <name evidence="1" type="ORF">HYALB_00004241</name>
</gene>
<reference evidence="1" key="1">
    <citation type="submission" date="2021-07" db="EMBL/GenBank/DDBJ databases">
        <authorList>
            <person name="Durling M."/>
        </authorList>
    </citation>
    <scope>NUCLEOTIDE SEQUENCE</scope>
</reference>
<organism evidence="1 2">
    <name type="scientific">Hymenoscyphus albidus</name>
    <dbReference type="NCBI Taxonomy" id="595503"/>
    <lineage>
        <taxon>Eukaryota</taxon>
        <taxon>Fungi</taxon>
        <taxon>Dikarya</taxon>
        <taxon>Ascomycota</taxon>
        <taxon>Pezizomycotina</taxon>
        <taxon>Leotiomycetes</taxon>
        <taxon>Helotiales</taxon>
        <taxon>Helotiaceae</taxon>
        <taxon>Hymenoscyphus</taxon>
    </lineage>
</organism>
<dbReference type="Proteomes" id="UP000701801">
    <property type="component" value="Unassembled WGS sequence"/>
</dbReference>
<dbReference type="Gene3D" id="3.30.710.10">
    <property type="entry name" value="Potassium Channel Kv1.1, Chain A"/>
    <property type="match status" value="1"/>
</dbReference>
<proteinExistence type="predicted"/>
<evidence type="ECO:0000313" key="2">
    <source>
        <dbReference type="Proteomes" id="UP000701801"/>
    </source>
</evidence>
<dbReference type="OrthoDB" id="6359816at2759"/>
<dbReference type="AlphaFoldDB" id="A0A9N9Q0N6"/>
<evidence type="ECO:0000313" key="1">
    <source>
        <dbReference type="EMBL" id="CAG8975180.1"/>
    </source>
</evidence>
<protein>
    <recommendedName>
        <fullName evidence="3">BTB domain-containing protein</fullName>
    </recommendedName>
</protein>